<dbReference type="AlphaFoldDB" id="A0ABD1G384"/>
<gene>
    <name evidence="1" type="ORF">AAHA92_27303</name>
</gene>
<dbReference type="EMBL" id="JBEAFC010000010">
    <property type="protein sequence ID" value="KAL1538575.1"/>
    <property type="molecule type" value="Genomic_DNA"/>
</dbReference>
<dbReference type="GO" id="GO:0004822">
    <property type="term" value="F:isoleucine-tRNA ligase activity"/>
    <property type="evidence" value="ECO:0007669"/>
    <property type="project" value="UniProtKB-EC"/>
</dbReference>
<keyword evidence="2" id="KW-1185">Reference proteome</keyword>
<dbReference type="Proteomes" id="UP001567538">
    <property type="component" value="Unassembled WGS sequence"/>
</dbReference>
<evidence type="ECO:0000313" key="1">
    <source>
        <dbReference type="EMBL" id="KAL1538575.1"/>
    </source>
</evidence>
<proteinExistence type="predicted"/>
<sequence length="115" mass="12414">MKQLVGKFLIRIRGALGSPLLPHSLLPSHSVALAEESYHGISNLNFVITLVRPALVLNSDGVAASYEGLLAYLLTRDHHSLKTEFQHGTGRTEVGCIEDLPPVTGVGGTCVLDRW</sequence>
<dbReference type="EC" id="6.1.1.5" evidence="1"/>
<evidence type="ECO:0000313" key="2">
    <source>
        <dbReference type="Proteomes" id="UP001567538"/>
    </source>
</evidence>
<organism evidence="1 2">
    <name type="scientific">Salvia divinorum</name>
    <name type="common">Maria pastora</name>
    <name type="synonym">Diviner's sage</name>
    <dbReference type="NCBI Taxonomy" id="28513"/>
    <lineage>
        <taxon>Eukaryota</taxon>
        <taxon>Viridiplantae</taxon>
        <taxon>Streptophyta</taxon>
        <taxon>Embryophyta</taxon>
        <taxon>Tracheophyta</taxon>
        <taxon>Spermatophyta</taxon>
        <taxon>Magnoliopsida</taxon>
        <taxon>eudicotyledons</taxon>
        <taxon>Gunneridae</taxon>
        <taxon>Pentapetalae</taxon>
        <taxon>asterids</taxon>
        <taxon>lamiids</taxon>
        <taxon>Lamiales</taxon>
        <taxon>Lamiaceae</taxon>
        <taxon>Nepetoideae</taxon>
        <taxon>Mentheae</taxon>
        <taxon>Salviinae</taxon>
        <taxon>Salvia</taxon>
        <taxon>Salvia subgen. Calosphace</taxon>
    </lineage>
</organism>
<accession>A0ABD1G384</accession>
<name>A0ABD1G384_SALDI</name>
<protein>
    <submittedName>
        <fullName evidence="1">Isoleucine--tRNA ligase</fullName>
        <ecNumber evidence="1">6.1.1.5</ecNumber>
    </submittedName>
</protein>
<comment type="caution">
    <text evidence="1">The sequence shown here is derived from an EMBL/GenBank/DDBJ whole genome shotgun (WGS) entry which is preliminary data.</text>
</comment>
<keyword evidence="1" id="KW-0436">Ligase</keyword>
<reference evidence="1 2" key="1">
    <citation type="submission" date="2024-06" db="EMBL/GenBank/DDBJ databases">
        <title>A chromosome level genome sequence of Diviner's sage (Salvia divinorum).</title>
        <authorList>
            <person name="Ford S.A."/>
            <person name="Ro D.-K."/>
            <person name="Ness R.W."/>
            <person name="Phillips M.A."/>
        </authorList>
    </citation>
    <scope>NUCLEOTIDE SEQUENCE [LARGE SCALE GENOMIC DNA]</scope>
    <source>
        <strain evidence="1">SAF-2024a</strain>
        <tissue evidence="1">Leaf</tissue>
    </source>
</reference>